<reference evidence="1 2" key="1">
    <citation type="submission" date="2024-06" db="EMBL/GenBank/DDBJ databases">
        <title>Novosphingobium rhizovicinus M1R2S20.</title>
        <authorList>
            <person name="Sun J.-Q."/>
        </authorList>
    </citation>
    <scope>NUCLEOTIDE SEQUENCE [LARGE SCALE GENOMIC DNA]</scope>
    <source>
        <strain evidence="1 2">M1R2S20</strain>
    </source>
</reference>
<organism evidence="1 2">
    <name type="scientific">Novosphingobium rhizovicinum</name>
    <dbReference type="NCBI Taxonomy" id="3228928"/>
    <lineage>
        <taxon>Bacteria</taxon>
        <taxon>Pseudomonadati</taxon>
        <taxon>Pseudomonadota</taxon>
        <taxon>Alphaproteobacteria</taxon>
        <taxon>Sphingomonadales</taxon>
        <taxon>Sphingomonadaceae</taxon>
        <taxon>Novosphingobium</taxon>
    </lineage>
</organism>
<name>A0ABV3R8X1_9SPHN</name>
<evidence type="ECO:0000313" key="2">
    <source>
        <dbReference type="Proteomes" id="UP001556118"/>
    </source>
</evidence>
<dbReference type="EMBL" id="JBFNXR010000021">
    <property type="protein sequence ID" value="MEW9854490.1"/>
    <property type="molecule type" value="Genomic_DNA"/>
</dbReference>
<accession>A0ABV3R8X1</accession>
<gene>
    <name evidence="1" type="ORF">ABUH87_04775</name>
</gene>
<dbReference type="Proteomes" id="UP001556118">
    <property type="component" value="Unassembled WGS sequence"/>
</dbReference>
<dbReference type="InterPro" id="IPR011200">
    <property type="entry name" value="UCP012608"/>
</dbReference>
<dbReference type="Pfam" id="PF10094">
    <property type="entry name" value="DUF2332"/>
    <property type="match status" value="1"/>
</dbReference>
<comment type="caution">
    <text evidence="1">The sequence shown here is derived from an EMBL/GenBank/DDBJ whole genome shotgun (WGS) entry which is preliminary data.</text>
</comment>
<sequence>MLMNRIACVTESGELWRQSKVARELGSPFVAAVLEAGHRQLRHAPLTADLINGWADPSAAALAMRFNAALHAIARRGDRPDLTALYGGEHQHFDEAIAAALRAEDRFICEWMRHTPQTNETGRAAAIATALMTARRQLGLPFELLELGSSCGLNLNLARYAYNLGGTMAGDLGSPILVEPEWRGEPPVAAPIKVISARGVDLNPLNACDEATRERLLCFVWADQPRRARRLEQALAMARVHKPAVERGNAVTWLSDRLADPQEDGVCRVVFHSMVLQYLSMPERQHVLDTITDAGARATRERPLTWISFEWTPLRDEVQLLLTCWPTYETHLIARCHAYGNWIEPIGRTLTPQSLAARLEHSQLKADYVAVA</sequence>
<evidence type="ECO:0000313" key="1">
    <source>
        <dbReference type="EMBL" id="MEW9854490.1"/>
    </source>
</evidence>
<dbReference type="PIRSF" id="PIRSF012608">
    <property type="entry name" value="UCP012608"/>
    <property type="match status" value="1"/>
</dbReference>
<proteinExistence type="predicted"/>
<dbReference type="RefSeq" id="WP_367770429.1">
    <property type="nucleotide sequence ID" value="NZ_JBFNXR010000021.1"/>
</dbReference>
<keyword evidence="2" id="KW-1185">Reference proteome</keyword>
<protein>
    <submittedName>
        <fullName evidence="1">DUF2332 domain-containing protein</fullName>
    </submittedName>
</protein>